<dbReference type="AlphaFoldDB" id="A0A9X9LEC5"/>
<dbReference type="Proteomes" id="UP000269945">
    <property type="component" value="Unassembled WGS sequence"/>
</dbReference>
<evidence type="ECO:0000313" key="2">
    <source>
        <dbReference type="EMBL" id="VCW66157.1"/>
    </source>
</evidence>
<name>A0A9X9LEC5_GULGU</name>
<keyword evidence="1" id="KW-0472">Membrane</keyword>
<comment type="caution">
    <text evidence="2">The sequence shown here is derived from an EMBL/GenBank/DDBJ whole genome shotgun (WGS) entry which is preliminary data.</text>
</comment>
<feature type="transmembrane region" description="Helical" evidence="1">
    <location>
        <begin position="20"/>
        <end position="37"/>
    </location>
</feature>
<dbReference type="EMBL" id="CYRY02001512">
    <property type="protein sequence ID" value="VCW66157.1"/>
    <property type="molecule type" value="Genomic_DNA"/>
</dbReference>
<sequence>MVFFFNKMKSLSPRLYSHQSIISFDLINVLFSFPFGLRGRELRSPRSLILPQLTALQGWVPSPTPGWDGLYLAKYKADQEKPTLGRLGGSVG</sequence>
<accession>A0A9X9LEC5</accession>
<proteinExistence type="predicted"/>
<evidence type="ECO:0000256" key="1">
    <source>
        <dbReference type="SAM" id="Phobius"/>
    </source>
</evidence>
<gene>
    <name evidence="2" type="ORF">BN2614_LOCUS1</name>
</gene>
<evidence type="ECO:0000313" key="3">
    <source>
        <dbReference type="Proteomes" id="UP000269945"/>
    </source>
</evidence>
<keyword evidence="1" id="KW-1133">Transmembrane helix</keyword>
<keyword evidence="3" id="KW-1185">Reference proteome</keyword>
<protein>
    <submittedName>
        <fullName evidence="2">Uncharacterized protein</fullName>
    </submittedName>
</protein>
<reference evidence="2 3" key="1">
    <citation type="submission" date="2018-10" db="EMBL/GenBank/DDBJ databases">
        <authorList>
            <person name="Ekblom R."/>
            <person name="Jareborg N."/>
        </authorList>
    </citation>
    <scope>NUCLEOTIDE SEQUENCE [LARGE SCALE GENOMIC DNA]</scope>
    <source>
        <tissue evidence="2">Muscle</tissue>
    </source>
</reference>
<keyword evidence="1" id="KW-0812">Transmembrane</keyword>
<organism evidence="2 3">
    <name type="scientific">Gulo gulo</name>
    <name type="common">Wolverine</name>
    <name type="synonym">Gluton</name>
    <dbReference type="NCBI Taxonomy" id="48420"/>
    <lineage>
        <taxon>Eukaryota</taxon>
        <taxon>Metazoa</taxon>
        <taxon>Chordata</taxon>
        <taxon>Craniata</taxon>
        <taxon>Vertebrata</taxon>
        <taxon>Euteleostomi</taxon>
        <taxon>Mammalia</taxon>
        <taxon>Eutheria</taxon>
        <taxon>Laurasiatheria</taxon>
        <taxon>Carnivora</taxon>
        <taxon>Caniformia</taxon>
        <taxon>Musteloidea</taxon>
        <taxon>Mustelidae</taxon>
        <taxon>Guloninae</taxon>
        <taxon>Gulo</taxon>
    </lineage>
</organism>